<dbReference type="EMBL" id="JABEYC010000492">
    <property type="protein sequence ID" value="KAF4976755.1"/>
    <property type="molecule type" value="Genomic_DNA"/>
</dbReference>
<evidence type="ECO:0000313" key="1">
    <source>
        <dbReference type="EMBL" id="KAF4976755.1"/>
    </source>
</evidence>
<keyword evidence="2" id="KW-1185">Reference proteome</keyword>
<dbReference type="AlphaFoldDB" id="A0A8H4UI60"/>
<dbReference type="Proteomes" id="UP000635477">
    <property type="component" value="Unassembled WGS sequence"/>
</dbReference>
<dbReference type="PANTHER" id="PTHR37540:SF5">
    <property type="entry name" value="TRANSCRIPTION FACTOR DOMAIN-CONTAINING PROTEIN"/>
    <property type="match status" value="1"/>
</dbReference>
<evidence type="ECO:0000313" key="2">
    <source>
        <dbReference type="Proteomes" id="UP000635477"/>
    </source>
</evidence>
<organism evidence="1 2">
    <name type="scientific">Fusarium zealandicum</name>
    <dbReference type="NCBI Taxonomy" id="1053134"/>
    <lineage>
        <taxon>Eukaryota</taxon>
        <taxon>Fungi</taxon>
        <taxon>Dikarya</taxon>
        <taxon>Ascomycota</taxon>
        <taxon>Pezizomycotina</taxon>
        <taxon>Sordariomycetes</taxon>
        <taxon>Hypocreomycetidae</taxon>
        <taxon>Hypocreales</taxon>
        <taxon>Nectriaceae</taxon>
        <taxon>Fusarium</taxon>
        <taxon>Fusarium staphyleae species complex</taxon>
    </lineage>
</organism>
<reference evidence="1" key="2">
    <citation type="submission" date="2020-05" db="EMBL/GenBank/DDBJ databases">
        <authorList>
            <person name="Kim H.-S."/>
            <person name="Proctor R.H."/>
            <person name="Brown D.W."/>
        </authorList>
    </citation>
    <scope>NUCLEOTIDE SEQUENCE</scope>
    <source>
        <strain evidence="1">NRRL 22465</strain>
    </source>
</reference>
<gene>
    <name evidence="1" type="ORF">FZEAL_6634</name>
</gene>
<name>A0A8H4UI60_9HYPO</name>
<dbReference type="PANTHER" id="PTHR37540">
    <property type="entry name" value="TRANSCRIPTION FACTOR (ACR-2), PUTATIVE-RELATED-RELATED"/>
    <property type="match status" value="1"/>
</dbReference>
<sequence>MAFLASSHSGVDVSPSCIVYRSPQHLVKWPREHPHRERKVTEETGPRGKAWVDHIDNCILCLYHTAQLKQNSAIRAAPEAARARAKDLQQLTAQELDSNSQSLAKYGQEAQRLGSCPPSDWALFHFPEHLDASSQRMMHQYFVKNPIRDTLYPFTYFGIQIDFEEDSSSCFRMLCSERLCFRAMLLLVSASEDLVLRQPLSNTTFQHLRHIFPVLNSRLSGADAYKDDTIVYVISIIASITILFGDYTAAKTHATGLSEVLRLRGGLGAVNQSPAIQFSLDRLNFSSSLVTTLWKPIYAESAWEPPVSPPEVIRLHHSQYMLCVDEIVSPNLATVFRHLQYTTILLNTHYYHRTPVDGMLIRQCLGFVHSSLIELEGCLSEKLSECLRLAMMAFLATTFRLPDIYEQHYCKTLANRFQTTYSAAKPSIPDLPECMRTWLTMMLLISVPDLHAPPIWASWDETTLRLSWDEARRHLKKVMWIDTFHDDLGIRASRNSTAHS</sequence>
<accession>A0A8H4UI60</accession>
<proteinExistence type="predicted"/>
<comment type="caution">
    <text evidence="1">The sequence shown here is derived from an EMBL/GenBank/DDBJ whole genome shotgun (WGS) entry which is preliminary data.</text>
</comment>
<dbReference type="OrthoDB" id="4158087at2759"/>
<protein>
    <submittedName>
        <fullName evidence="1">Uncharacterized protein</fullName>
    </submittedName>
</protein>
<reference evidence="1" key="1">
    <citation type="journal article" date="2020" name="BMC Genomics">
        <title>Correction to: Identification and distribution of gene clusters required for synthesis of sphingolipid metabolism inhibitors in diverse species of the filamentous fungus Fusarium.</title>
        <authorList>
            <person name="Kim H.S."/>
            <person name="Lohmar J.M."/>
            <person name="Busman M."/>
            <person name="Brown D.W."/>
            <person name="Naumann T.A."/>
            <person name="Divon H.H."/>
            <person name="Lysoe E."/>
            <person name="Uhlig S."/>
            <person name="Proctor R.H."/>
        </authorList>
    </citation>
    <scope>NUCLEOTIDE SEQUENCE</scope>
    <source>
        <strain evidence="1">NRRL 22465</strain>
    </source>
</reference>